<keyword evidence="5" id="KW-0812">Transmembrane</keyword>
<name>A0A2C9K481_BIOGL</name>
<dbReference type="VEuPathDB" id="VectorBase:BGLAX_027148"/>
<evidence type="ECO:0000256" key="3">
    <source>
        <dbReference type="ARBA" id="ARBA00022679"/>
    </source>
</evidence>
<dbReference type="SUPFAM" id="SSF53756">
    <property type="entry name" value="UDP-Glycosyltransferase/glycogen phosphorylase"/>
    <property type="match status" value="1"/>
</dbReference>
<organism evidence="6 7">
    <name type="scientific">Biomphalaria glabrata</name>
    <name type="common">Bloodfluke planorb</name>
    <name type="synonym">Freshwater snail</name>
    <dbReference type="NCBI Taxonomy" id="6526"/>
    <lineage>
        <taxon>Eukaryota</taxon>
        <taxon>Metazoa</taxon>
        <taxon>Spiralia</taxon>
        <taxon>Lophotrochozoa</taxon>
        <taxon>Mollusca</taxon>
        <taxon>Gastropoda</taxon>
        <taxon>Heterobranchia</taxon>
        <taxon>Euthyneura</taxon>
        <taxon>Panpulmonata</taxon>
        <taxon>Hygrophila</taxon>
        <taxon>Lymnaeoidea</taxon>
        <taxon>Planorbidae</taxon>
        <taxon>Biomphalaria</taxon>
    </lineage>
</organism>
<dbReference type="Gene3D" id="3.40.50.2000">
    <property type="entry name" value="Glycogen Phosphorylase B"/>
    <property type="match status" value="2"/>
</dbReference>
<dbReference type="PANTHER" id="PTHR48043:SF145">
    <property type="entry name" value="FI06409P-RELATED"/>
    <property type="match status" value="1"/>
</dbReference>
<dbReference type="OrthoDB" id="5835829at2759"/>
<dbReference type="STRING" id="6526.A0A2C9K481"/>
<dbReference type="InterPro" id="IPR002213">
    <property type="entry name" value="UDP_glucos_trans"/>
</dbReference>
<dbReference type="RefSeq" id="XP_013061107.2">
    <property type="nucleotide sequence ID" value="XM_013205653.2"/>
</dbReference>
<sequence>MHRNLYSSLLKVIPDQGTPVIRWGVFFYLILTLHIQSTFCKRVVVVPVPNVSHTRYLTNVARALTSYGHEAWVCMPVSVAEQNVLNMTGIHVLPYSSKEINVVEDYMRYVRDAYWEDRRVDMGRMNTILLDHMTMMVEDKKLEAAIRGIRPDLMIIDNVPHMRTIAVMAYKLDIPFAFVGPLYDPIPYRVPFTTATMPSTLFPHTHDMTFLQRLISFAIHYATVVFEVFSHTDAVRRYAPDKPYLPIRELTSRSEIVLIESDPVMDYPKVSLPNVKLIGGTAVTEAIPLVEPFKSFVDTAENGVVVVSFGTYIIDLPNSVFDKLLTAFQRLNLKVVWRVNVTSPDPEKILTSQWIPQNDLLGHPNVKAFVSHCGQSSQYEALFHGVPTLCVPIFMDQAYNAERARSKGFGKTIDLKIVSDEDIFFHIQEIVSNPSYAESVQKASRLFKLNYGLPMNKAAFWLDHVIHYGGRYLRYAGQTMPGYQFYCLDILSLLILVTAVVCLVFYYMFKVLLVHFLNILRMYTSIIFLLFHVLANLIHRFYCKDVQFKSKLS</sequence>
<dbReference type="CDD" id="cd03784">
    <property type="entry name" value="GT1_Gtf-like"/>
    <property type="match status" value="1"/>
</dbReference>
<dbReference type="Proteomes" id="UP000076420">
    <property type="component" value="Unassembled WGS sequence"/>
</dbReference>
<comment type="similarity">
    <text evidence="1 4">Belongs to the UDP-glycosyltransferase family.</text>
</comment>
<dbReference type="KEGG" id="bgt:106050632"/>
<evidence type="ECO:0000313" key="6">
    <source>
        <dbReference type="EnsemblMetazoa" id="BGLB012920-PB"/>
    </source>
</evidence>
<reference evidence="6" key="1">
    <citation type="submission" date="2020-05" db="UniProtKB">
        <authorList>
            <consortium name="EnsemblMetazoa"/>
        </authorList>
    </citation>
    <scope>IDENTIFICATION</scope>
    <source>
        <strain evidence="6">BB02</strain>
    </source>
</reference>
<dbReference type="GO" id="GO:0008194">
    <property type="term" value="F:UDP-glycosyltransferase activity"/>
    <property type="evidence" value="ECO:0007669"/>
    <property type="project" value="InterPro"/>
</dbReference>
<dbReference type="InterPro" id="IPR035595">
    <property type="entry name" value="UDP_glycos_trans_CS"/>
</dbReference>
<feature type="transmembrane region" description="Helical" evidence="5">
    <location>
        <begin position="483"/>
        <end position="508"/>
    </location>
</feature>
<evidence type="ECO:0000256" key="4">
    <source>
        <dbReference type="RuleBase" id="RU003718"/>
    </source>
</evidence>
<dbReference type="PROSITE" id="PS00375">
    <property type="entry name" value="UDPGT"/>
    <property type="match status" value="1"/>
</dbReference>
<evidence type="ECO:0000256" key="1">
    <source>
        <dbReference type="ARBA" id="ARBA00009995"/>
    </source>
</evidence>
<keyword evidence="3 4" id="KW-0808">Transferase</keyword>
<gene>
    <name evidence="6" type="primary">106050632</name>
</gene>
<dbReference type="Pfam" id="PF00201">
    <property type="entry name" value="UDPGT"/>
    <property type="match status" value="1"/>
</dbReference>
<dbReference type="InterPro" id="IPR050271">
    <property type="entry name" value="UDP-glycosyltransferase"/>
</dbReference>
<evidence type="ECO:0000256" key="5">
    <source>
        <dbReference type="SAM" id="Phobius"/>
    </source>
</evidence>
<accession>A0A2C9K481</accession>
<dbReference type="VEuPathDB" id="VectorBase:BGLB012920"/>
<dbReference type="AlphaFoldDB" id="A0A2C9K481"/>
<proteinExistence type="inferred from homology"/>
<dbReference type="EnsemblMetazoa" id="BGLB012920-RB">
    <property type="protein sequence ID" value="BGLB012920-PB"/>
    <property type="gene ID" value="BGLB012920"/>
</dbReference>
<feature type="transmembrane region" description="Helical" evidence="5">
    <location>
        <begin position="520"/>
        <end position="542"/>
    </location>
</feature>
<evidence type="ECO:0000256" key="2">
    <source>
        <dbReference type="ARBA" id="ARBA00022676"/>
    </source>
</evidence>
<evidence type="ECO:0000313" key="7">
    <source>
        <dbReference type="Proteomes" id="UP000076420"/>
    </source>
</evidence>
<keyword evidence="5" id="KW-0472">Membrane</keyword>
<keyword evidence="2 4" id="KW-0328">Glycosyltransferase</keyword>
<keyword evidence="5" id="KW-1133">Transmembrane helix</keyword>
<protein>
    <submittedName>
        <fullName evidence="6">Uncharacterized protein</fullName>
    </submittedName>
</protein>
<dbReference type="PANTHER" id="PTHR48043">
    <property type="entry name" value="EG:EG0003.4 PROTEIN-RELATED"/>
    <property type="match status" value="1"/>
</dbReference>
<dbReference type="FunFam" id="3.40.50.2000:FF:000021">
    <property type="entry name" value="UDP-glucuronosyltransferase"/>
    <property type="match status" value="1"/>
</dbReference>